<proteinExistence type="inferred from homology"/>
<dbReference type="EMBL" id="FNBP01000004">
    <property type="protein sequence ID" value="SDG07145.1"/>
    <property type="molecule type" value="Genomic_DNA"/>
</dbReference>
<feature type="domain" description="Transglycosylase SLT" evidence="3">
    <location>
        <begin position="53"/>
        <end position="153"/>
    </location>
</feature>
<dbReference type="CDD" id="cd00254">
    <property type="entry name" value="LT-like"/>
    <property type="match status" value="1"/>
</dbReference>
<evidence type="ECO:0000313" key="5">
    <source>
        <dbReference type="Proteomes" id="UP000199399"/>
    </source>
</evidence>
<sequence>MRSLERGNSRRHAGVTTALVLILCTPITVAPTVVIAQDRSVSASEQQPIDIHIAEAARRFGIPQPWIRAVMEVESAGNPRAVSHAGAMGLMQIMPGTWAELRAAHRLGDDPFDPRDNILAGAAYLRQMYDRFGSPGFLAAYNAGPARYQNHLDTGRALPLETRNYLAILAPFIADGTDVARAVSRPQRTQDWRDAPLFAATAETGQTPGDDAQRIASDASQNGIFVPLSRGQTP</sequence>
<organism evidence="4 5">
    <name type="scientific">Sulfitobacter delicatus</name>
    <dbReference type="NCBI Taxonomy" id="218672"/>
    <lineage>
        <taxon>Bacteria</taxon>
        <taxon>Pseudomonadati</taxon>
        <taxon>Pseudomonadota</taxon>
        <taxon>Alphaproteobacteria</taxon>
        <taxon>Rhodobacterales</taxon>
        <taxon>Roseobacteraceae</taxon>
        <taxon>Sulfitobacter</taxon>
    </lineage>
</organism>
<dbReference type="STRING" id="218672.SAMN04489759_104309"/>
<dbReference type="RefSeq" id="WP_093741798.1">
    <property type="nucleotide sequence ID" value="NZ_FNBP01000004.1"/>
</dbReference>
<reference evidence="5" key="1">
    <citation type="submission" date="2016-10" db="EMBL/GenBank/DDBJ databases">
        <authorList>
            <person name="Varghese N."/>
            <person name="Submissions S."/>
        </authorList>
    </citation>
    <scope>NUCLEOTIDE SEQUENCE [LARGE SCALE GENOMIC DNA]</scope>
    <source>
        <strain evidence="5">DSM 16477</strain>
    </source>
</reference>
<accession>A0A1G7R925</accession>
<dbReference type="AlphaFoldDB" id="A0A1G7R925"/>
<dbReference type="SUPFAM" id="SSF53955">
    <property type="entry name" value="Lysozyme-like"/>
    <property type="match status" value="1"/>
</dbReference>
<evidence type="ECO:0000256" key="1">
    <source>
        <dbReference type="ARBA" id="ARBA00007734"/>
    </source>
</evidence>
<dbReference type="Gene3D" id="1.10.530.10">
    <property type="match status" value="1"/>
</dbReference>
<evidence type="ECO:0000313" key="4">
    <source>
        <dbReference type="EMBL" id="SDG07145.1"/>
    </source>
</evidence>
<evidence type="ECO:0000256" key="2">
    <source>
        <dbReference type="ARBA" id="ARBA00009387"/>
    </source>
</evidence>
<name>A0A1G7R925_9RHOB</name>
<dbReference type="PANTHER" id="PTHR37423">
    <property type="entry name" value="SOLUBLE LYTIC MUREIN TRANSGLYCOSYLASE-RELATED"/>
    <property type="match status" value="1"/>
</dbReference>
<evidence type="ECO:0000259" key="3">
    <source>
        <dbReference type="Pfam" id="PF01464"/>
    </source>
</evidence>
<dbReference type="PANTHER" id="PTHR37423:SF2">
    <property type="entry name" value="MEMBRANE-BOUND LYTIC MUREIN TRANSGLYCOSYLASE C"/>
    <property type="match status" value="1"/>
</dbReference>
<dbReference type="InterPro" id="IPR008258">
    <property type="entry name" value="Transglycosylase_SLT_dom_1"/>
</dbReference>
<keyword evidence="5" id="KW-1185">Reference proteome</keyword>
<dbReference type="Proteomes" id="UP000199399">
    <property type="component" value="Unassembled WGS sequence"/>
</dbReference>
<dbReference type="Pfam" id="PF01464">
    <property type="entry name" value="SLT"/>
    <property type="match status" value="1"/>
</dbReference>
<dbReference type="OrthoDB" id="9801695at2"/>
<dbReference type="InterPro" id="IPR023346">
    <property type="entry name" value="Lysozyme-like_dom_sf"/>
</dbReference>
<gene>
    <name evidence="4" type="ORF">SAMN04489759_104309</name>
</gene>
<comment type="similarity">
    <text evidence="1">Belongs to the transglycosylase Slt family.</text>
</comment>
<protein>
    <submittedName>
        <fullName evidence="4">Transglycosylase SLT domain-containing protein</fullName>
    </submittedName>
</protein>
<comment type="similarity">
    <text evidence="2">Belongs to the virb1 family.</text>
</comment>